<evidence type="ECO:0000313" key="3">
    <source>
        <dbReference type="Proteomes" id="UP000694844"/>
    </source>
</evidence>
<protein>
    <submittedName>
        <fullName evidence="4">Uncharacterized protein LOC111100132</fullName>
    </submittedName>
</protein>
<keyword evidence="3" id="KW-1185">Reference proteome</keyword>
<dbReference type="KEGG" id="cvn:111100132"/>
<dbReference type="Pfam" id="PF03732">
    <property type="entry name" value="Retrotrans_gag"/>
    <property type="match status" value="1"/>
</dbReference>
<feature type="coiled-coil region" evidence="1">
    <location>
        <begin position="11"/>
        <end position="73"/>
    </location>
</feature>
<sequence>MPASGTPSNSIVNNRQTKERLEEAVAELNSNVQSKERELQAKNQELQDRNNYIQQLEEQLRQATINRREEDATAHQEEVAVVTIEQQPAQHHIPPPPPPQHVLPPPPPQPLPANPHQYEECFPRIPAPQLPKFDGRGSATEWWMSFMAFIRFTNIPAVRAIQMLHFYFSGISLQWFNFLDPVKKTSLDVFRQAFFKRFKSSSPFNKDLLRIQQQPGEGVEEYIYRVRKLATDSTLDEAAVTELAKDGLQQRLRELVVPQRPTTLEQLREQAILAEDAVDIKRTVTNGSPEPQAKSVVDPSLVAAIQTAMLTMMPTNPPKEQQQEVNAAYNSRPYYQRSNNQRPRHKGPCLRCGGKSCFDKSSCPGFTSECSFCYKRGHSTQACHTRLLENATKFQNKS</sequence>
<accession>A0A8B8A8H2</accession>
<organism evidence="3 4">
    <name type="scientific">Crassostrea virginica</name>
    <name type="common">Eastern oyster</name>
    <dbReference type="NCBI Taxonomy" id="6565"/>
    <lineage>
        <taxon>Eukaryota</taxon>
        <taxon>Metazoa</taxon>
        <taxon>Spiralia</taxon>
        <taxon>Lophotrochozoa</taxon>
        <taxon>Mollusca</taxon>
        <taxon>Bivalvia</taxon>
        <taxon>Autobranchia</taxon>
        <taxon>Pteriomorphia</taxon>
        <taxon>Ostreida</taxon>
        <taxon>Ostreoidea</taxon>
        <taxon>Ostreidae</taxon>
        <taxon>Crassostrea</taxon>
    </lineage>
</organism>
<reference evidence="4" key="1">
    <citation type="submission" date="2025-08" db="UniProtKB">
        <authorList>
            <consortium name="RefSeq"/>
        </authorList>
    </citation>
    <scope>IDENTIFICATION</scope>
    <source>
        <tissue evidence="4">Whole sample</tissue>
    </source>
</reference>
<dbReference type="PANTHER" id="PTHR33223">
    <property type="entry name" value="CCHC-TYPE DOMAIN-CONTAINING PROTEIN"/>
    <property type="match status" value="1"/>
</dbReference>
<evidence type="ECO:0000256" key="1">
    <source>
        <dbReference type="SAM" id="Coils"/>
    </source>
</evidence>
<gene>
    <name evidence="4" type="primary">LOC111100132</name>
</gene>
<keyword evidence="1" id="KW-0175">Coiled coil</keyword>
<dbReference type="AlphaFoldDB" id="A0A8B8A8H2"/>
<evidence type="ECO:0000259" key="2">
    <source>
        <dbReference type="Pfam" id="PF03732"/>
    </source>
</evidence>
<feature type="domain" description="Retrotransposon gag" evidence="2">
    <location>
        <begin position="163"/>
        <end position="249"/>
    </location>
</feature>
<dbReference type="InterPro" id="IPR005162">
    <property type="entry name" value="Retrotrans_gag_dom"/>
</dbReference>
<name>A0A8B8A8H2_CRAVI</name>
<evidence type="ECO:0000313" key="4">
    <source>
        <dbReference type="RefSeq" id="XP_022287465.1"/>
    </source>
</evidence>
<dbReference type="OrthoDB" id="6152813at2759"/>
<dbReference type="PANTHER" id="PTHR33223:SF6">
    <property type="entry name" value="CCHC-TYPE DOMAIN-CONTAINING PROTEIN"/>
    <property type="match status" value="1"/>
</dbReference>
<proteinExistence type="predicted"/>
<dbReference type="GeneID" id="111100132"/>
<dbReference type="Proteomes" id="UP000694844">
    <property type="component" value="Chromosome 6"/>
</dbReference>
<dbReference type="RefSeq" id="XP_022287465.1">
    <property type="nucleotide sequence ID" value="XM_022431757.1"/>
</dbReference>